<dbReference type="Proteomes" id="UP001499863">
    <property type="component" value="Unassembled WGS sequence"/>
</dbReference>
<evidence type="ECO:0000259" key="3">
    <source>
        <dbReference type="Pfam" id="PF01965"/>
    </source>
</evidence>
<evidence type="ECO:0000313" key="4">
    <source>
        <dbReference type="EMBL" id="GAA1389502.1"/>
    </source>
</evidence>
<dbReference type="EMBL" id="BAAAKJ010000085">
    <property type="protein sequence ID" value="GAA1389502.1"/>
    <property type="molecule type" value="Genomic_DNA"/>
</dbReference>
<accession>A0ABP4IK75</accession>
<gene>
    <name evidence="4" type="ORF">GCM10009639_17260</name>
</gene>
<evidence type="ECO:0000313" key="5">
    <source>
        <dbReference type="Proteomes" id="UP001499863"/>
    </source>
</evidence>
<dbReference type="InterPro" id="IPR002818">
    <property type="entry name" value="DJ-1/PfpI"/>
</dbReference>
<comment type="similarity">
    <text evidence="1">Belongs to the peptidase C56 family.</text>
</comment>
<keyword evidence="5" id="KW-1185">Reference proteome</keyword>
<proteinExistence type="inferred from homology"/>
<dbReference type="SUPFAM" id="SSF52317">
    <property type="entry name" value="Class I glutamine amidotransferase-like"/>
    <property type="match status" value="1"/>
</dbReference>
<feature type="domain" description="DJ-1/PfpI" evidence="3">
    <location>
        <begin position="10"/>
        <end position="181"/>
    </location>
</feature>
<name>A0ABP4IK75_9ACTN</name>
<dbReference type="InterPro" id="IPR006286">
    <property type="entry name" value="C56_PfpI-like"/>
</dbReference>
<keyword evidence="4" id="KW-0315">Glutamine amidotransferase</keyword>
<dbReference type="PANTHER" id="PTHR42733:SF12">
    <property type="entry name" value="PROTEINASE"/>
    <property type="match status" value="1"/>
</dbReference>
<dbReference type="CDD" id="cd03134">
    <property type="entry name" value="GATase1_PfpI_like"/>
    <property type="match status" value="1"/>
</dbReference>
<feature type="region of interest" description="Disordered" evidence="2">
    <location>
        <begin position="185"/>
        <end position="223"/>
    </location>
</feature>
<protein>
    <submittedName>
        <fullName evidence="4">Type 1 glutamine amidotransferase domain-containing protein</fullName>
    </submittedName>
</protein>
<dbReference type="Pfam" id="PF01965">
    <property type="entry name" value="DJ-1_PfpI"/>
    <property type="match status" value="1"/>
</dbReference>
<dbReference type="Gene3D" id="3.40.50.880">
    <property type="match status" value="1"/>
</dbReference>
<evidence type="ECO:0000256" key="1">
    <source>
        <dbReference type="ARBA" id="ARBA00008542"/>
    </source>
</evidence>
<comment type="caution">
    <text evidence="4">The sequence shown here is derived from an EMBL/GenBank/DDBJ whole genome shotgun (WGS) entry which is preliminary data.</text>
</comment>
<dbReference type="InterPro" id="IPR029062">
    <property type="entry name" value="Class_I_gatase-like"/>
</dbReference>
<dbReference type="PROSITE" id="PS51276">
    <property type="entry name" value="PEPTIDASE_C56_PFPI"/>
    <property type="match status" value="1"/>
</dbReference>
<organism evidence="4 5">
    <name type="scientific">Kitasatospora putterlickiae</name>
    <dbReference type="NCBI Taxonomy" id="221725"/>
    <lineage>
        <taxon>Bacteria</taxon>
        <taxon>Bacillati</taxon>
        <taxon>Actinomycetota</taxon>
        <taxon>Actinomycetes</taxon>
        <taxon>Kitasatosporales</taxon>
        <taxon>Streptomycetaceae</taxon>
        <taxon>Kitasatospora</taxon>
    </lineage>
</organism>
<reference evidence="5" key="1">
    <citation type="journal article" date="2019" name="Int. J. Syst. Evol. Microbiol.">
        <title>The Global Catalogue of Microorganisms (GCM) 10K type strain sequencing project: providing services to taxonomists for standard genome sequencing and annotation.</title>
        <authorList>
            <consortium name="The Broad Institute Genomics Platform"/>
            <consortium name="The Broad Institute Genome Sequencing Center for Infectious Disease"/>
            <person name="Wu L."/>
            <person name="Ma J."/>
        </authorList>
    </citation>
    <scope>NUCLEOTIDE SEQUENCE [LARGE SCALE GENOMIC DNA]</scope>
    <source>
        <strain evidence="5">JCM 12393</strain>
    </source>
</reference>
<sequence>MRLVVLTGRTVAFLVAPEGAEQSELTASWQAVAEAGGTPRLVSTRPGRVQAFRYLDRADTFPVDDVVGVVRPSDYDALVLPGGVANPDLLRLHRAAVSFVHELSAAGRPVAVICHGAWTLIEADAVRGRTLTSWPSIRTDLVNAGAYWVDEPVHVCRDGPGVLVSARRPADLPVFTDTLVTEFAHAPPAGGPHPPWPVAHEAAPSRHAAPEEVSRGSGGPAPG</sequence>
<dbReference type="PANTHER" id="PTHR42733">
    <property type="entry name" value="DJ-1 PROTEIN"/>
    <property type="match status" value="1"/>
</dbReference>
<evidence type="ECO:0000256" key="2">
    <source>
        <dbReference type="SAM" id="MobiDB-lite"/>
    </source>
</evidence>